<dbReference type="Proteomes" id="UP001140272">
    <property type="component" value="Unassembled WGS sequence"/>
</dbReference>
<dbReference type="AlphaFoldDB" id="A0A9X2Y9U1"/>
<feature type="signal peptide" evidence="1">
    <location>
        <begin position="1"/>
        <end position="22"/>
    </location>
</feature>
<evidence type="ECO:0000313" key="4">
    <source>
        <dbReference type="Proteomes" id="UP001055159"/>
    </source>
</evidence>
<dbReference type="Proteomes" id="UP001055159">
    <property type="component" value="Chromosome"/>
</dbReference>
<reference evidence="2" key="2">
    <citation type="journal article" date="2022" name="BMC Genomics">
        <title>Comparative genome analysis of mycobacteria focusing on tRNA and non-coding RNA.</title>
        <authorList>
            <person name="Behra P.R.K."/>
            <person name="Pettersson B.M.F."/>
            <person name="Ramesh M."/>
            <person name="Das S."/>
            <person name="Dasgupta S."/>
            <person name="Kirsebom L.A."/>
        </authorList>
    </citation>
    <scope>NUCLEOTIDE SEQUENCE</scope>
    <source>
        <strain evidence="2">DSM 45406</strain>
    </source>
</reference>
<gene>
    <name evidence="2" type="ORF">H7H73_01705</name>
    <name evidence="3" type="ORF">MJO55_24965</name>
</gene>
<accession>A0A9X2Y9U1</accession>
<keyword evidence="4" id="KW-1185">Reference proteome</keyword>
<protein>
    <recommendedName>
        <fullName evidence="6">Ig-like domain-containing protein</fullName>
    </recommendedName>
</protein>
<sequence>MRVWSVAVVAVLSLASCPAAQADSPPFVLQQPFVLGGGEQADLLGGGLTVRFAEVLEDSRCPAHVECFWTGQARITIVAQPVGLAPSRVEFNTNPAPRMTVTSARAGDYEITLQALDPYPQSPQQPIPFGDYRATLVVVRA</sequence>
<evidence type="ECO:0000313" key="2">
    <source>
        <dbReference type="EMBL" id="MCV7069420.1"/>
    </source>
</evidence>
<name>A0A9X2Y9U1_9MYCO</name>
<reference evidence="3" key="3">
    <citation type="submission" date="2022-08" db="EMBL/GenBank/DDBJ databases">
        <title>Whole genome sequencing of non-tuberculosis mycobacteria type-strains.</title>
        <authorList>
            <person name="Igarashi Y."/>
            <person name="Osugi A."/>
            <person name="Mitarai S."/>
        </authorList>
    </citation>
    <scope>NUCLEOTIDE SEQUENCE</scope>
    <source>
        <strain evidence="3">JCM 16372</strain>
    </source>
</reference>
<dbReference type="EMBL" id="JACKRN010000046">
    <property type="protein sequence ID" value="MCV7069420.1"/>
    <property type="molecule type" value="Genomic_DNA"/>
</dbReference>
<organism evidence="2 5">
    <name type="scientific">Mycolicibacterium rufum</name>
    <dbReference type="NCBI Taxonomy" id="318424"/>
    <lineage>
        <taxon>Bacteria</taxon>
        <taxon>Bacillati</taxon>
        <taxon>Actinomycetota</taxon>
        <taxon>Actinomycetes</taxon>
        <taxon>Mycobacteriales</taxon>
        <taxon>Mycobacteriaceae</taxon>
        <taxon>Mycolicibacterium</taxon>
    </lineage>
</organism>
<evidence type="ECO:0000313" key="3">
    <source>
        <dbReference type="EMBL" id="ULP36410.1"/>
    </source>
</evidence>
<reference evidence="2" key="1">
    <citation type="submission" date="2020-07" db="EMBL/GenBank/DDBJ databases">
        <authorList>
            <person name="Pettersson B.M.F."/>
            <person name="Behra P.R.K."/>
            <person name="Ramesh M."/>
            <person name="Das S."/>
            <person name="Dasgupta S."/>
            <person name="Kirsebom L.A."/>
        </authorList>
    </citation>
    <scope>NUCLEOTIDE SEQUENCE</scope>
    <source>
        <strain evidence="2">DSM 45406</strain>
    </source>
</reference>
<evidence type="ECO:0008006" key="6">
    <source>
        <dbReference type="Google" id="ProtNLM"/>
    </source>
</evidence>
<feature type="chain" id="PRO_5040772989" description="Ig-like domain-containing protein" evidence="1">
    <location>
        <begin position="23"/>
        <end position="141"/>
    </location>
</feature>
<proteinExistence type="predicted"/>
<keyword evidence="1" id="KW-0732">Signal</keyword>
<dbReference type="PROSITE" id="PS51257">
    <property type="entry name" value="PROKAR_LIPOPROTEIN"/>
    <property type="match status" value="1"/>
</dbReference>
<evidence type="ECO:0000256" key="1">
    <source>
        <dbReference type="SAM" id="SignalP"/>
    </source>
</evidence>
<dbReference type="RefSeq" id="WP_043415655.1">
    <property type="nucleotide sequence ID" value="NZ_CP092427.2"/>
</dbReference>
<evidence type="ECO:0000313" key="5">
    <source>
        <dbReference type="Proteomes" id="UP001140272"/>
    </source>
</evidence>
<dbReference type="EMBL" id="CP092427">
    <property type="protein sequence ID" value="ULP36410.1"/>
    <property type="molecule type" value="Genomic_DNA"/>
</dbReference>